<dbReference type="Pfam" id="PF20143">
    <property type="entry name" value="NAD_kinase_C"/>
    <property type="match status" value="1"/>
</dbReference>
<dbReference type="Gene3D" id="2.60.200.30">
    <property type="entry name" value="Probable inorganic polyphosphate/atp-NAD kinase, domain 2"/>
    <property type="match status" value="1"/>
</dbReference>
<comment type="caution">
    <text evidence="6">Lacks conserved residue(s) required for the propagation of feature annotation.</text>
</comment>
<keyword evidence="6" id="KW-0547">Nucleotide-binding</keyword>
<dbReference type="GO" id="GO:0019674">
    <property type="term" value="P:NAD+ metabolic process"/>
    <property type="evidence" value="ECO:0007669"/>
    <property type="project" value="InterPro"/>
</dbReference>
<accession>A0A7L4URF0</accession>
<sequence>MKIALFGKQFSENFLKKFQYILSFLDNNEVYVLVHQRLKSHVENDFKISLEKYESFELLSDDIDMLLSIGGDGTFLEAALLVEDKNIPILGINSGRLGFLAAVAPNEIETALDYVLKKDYQFEERSLVEIVSPKELMGETPFALNELGIFKNNTTSMLTVKAYVGDDFLTSYWADGLLIATPTGSTAYSLSAGGPIVAPSCKNFVLSPVAPHNLTVRPIVIPDNLQVRFRVECRSPHFLISLDSRFKKVNSGTEIIVQKAGFTIKVVKFGEMCFYKTLRNKLMWGIDKRN</sequence>
<comment type="subcellular location">
    <subcellularLocation>
        <location evidence="6">Cytoplasm</location>
    </subcellularLocation>
</comment>
<dbReference type="GO" id="GO:0005524">
    <property type="term" value="F:ATP binding"/>
    <property type="evidence" value="ECO:0007669"/>
    <property type="project" value="UniProtKB-KW"/>
</dbReference>
<dbReference type="GO" id="GO:0051287">
    <property type="term" value="F:NAD binding"/>
    <property type="evidence" value="ECO:0007669"/>
    <property type="project" value="UniProtKB-ARBA"/>
</dbReference>
<keyword evidence="3 6" id="KW-0521">NADP</keyword>
<feature type="binding site" evidence="6">
    <location>
        <begin position="72"/>
        <end position="73"/>
    </location>
    <ligand>
        <name>NAD(+)</name>
        <dbReference type="ChEBI" id="CHEBI:57540"/>
    </ligand>
</feature>
<evidence type="ECO:0000256" key="4">
    <source>
        <dbReference type="ARBA" id="ARBA00023027"/>
    </source>
</evidence>
<reference evidence="7 8" key="1">
    <citation type="submission" date="2018-05" db="EMBL/GenBank/DDBJ databases">
        <title>Genomic Encyclopedia of Type Strains, Phase IV (KMG-IV): sequencing the most valuable type-strain genomes for metagenomic binning, comparative biology and taxonomic classification.</title>
        <authorList>
            <person name="Goeker M."/>
        </authorList>
    </citation>
    <scope>NUCLEOTIDE SEQUENCE [LARGE SCALE GENOMIC DNA]</scope>
    <source>
        <strain evidence="7 8">DSM 28579</strain>
    </source>
</reference>
<dbReference type="InterPro" id="IPR017437">
    <property type="entry name" value="ATP-NAD_kinase_PpnK-typ_C"/>
</dbReference>
<feature type="binding site" evidence="6">
    <location>
        <begin position="186"/>
        <end position="191"/>
    </location>
    <ligand>
        <name>NAD(+)</name>
        <dbReference type="ChEBI" id="CHEBI:57540"/>
    </ligand>
</feature>
<feature type="binding site" evidence="6">
    <location>
        <begin position="145"/>
        <end position="146"/>
    </location>
    <ligand>
        <name>NAD(+)</name>
        <dbReference type="ChEBI" id="CHEBI:57540"/>
    </ligand>
</feature>
<organism evidence="7 8">
    <name type="scientific">Balneicella halophila</name>
    <dbReference type="NCBI Taxonomy" id="1537566"/>
    <lineage>
        <taxon>Bacteria</taxon>
        <taxon>Pseudomonadati</taxon>
        <taxon>Bacteroidota</taxon>
        <taxon>Bacteroidia</taxon>
        <taxon>Bacteroidales</taxon>
        <taxon>Balneicellaceae</taxon>
        <taxon>Balneicella</taxon>
    </lineage>
</organism>
<comment type="similarity">
    <text evidence="6">Belongs to the NAD kinase family.</text>
</comment>
<dbReference type="SUPFAM" id="SSF111331">
    <property type="entry name" value="NAD kinase/diacylglycerol kinase-like"/>
    <property type="match status" value="1"/>
</dbReference>
<dbReference type="Proteomes" id="UP000251835">
    <property type="component" value="Unassembled WGS sequence"/>
</dbReference>
<comment type="caution">
    <text evidence="7">The sequence shown here is derived from an EMBL/GenBank/DDBJ whole genome shotgun (WGS) entry which is preliminary data.</text>
</comment>
<dbReference type="HAMAP" id="MF_00361">
    <property type="entry name" value="NAD_kinase"/>
    <property type="match status" value="1"/>
</dbReference>
<dbReference type="Gene3D" id="3.40.50.10330">
    <property type="entry name" value="Probable inorganic polyphosphate/atp-NAD kinase, domain 1"/>
    <property type="match status" value="1"/>
</dbReference>
<dbReference type="InterPro" id="IPR002504">
    <property type="entry name" value="NADK"/>
</dbReference>
<dbReference type="EMBL" id="QENZ01000003">
    <property type="protein sequence ID" value="PVX52348.1"/>
    <property type="molecule type" value="Genomic_DNA"/>
</dbReference>
<dbReference type="GO" id="GO:0006741">
    <property type="term" value="P:NADP+ biosynthetic process"/>
    <property type="evidence" value="ECO:0007669"/>
    <property type="project" value="UniProtKB-UniRule"/>
</dbReference>
<dbReference type="InterPro" id="IPR016064">
    <property type="entry name" value="NAD/diacylglycerol_kinase_sf"/>
</dbReference>
<evidence type="ECO:0000256" key="6">
    <source>
        <dbReference type="HAMAP-Rule" id="MF_00361"/>
    </source>
</evidence>
<feature type="active site" description="Proton acceptor" evidence="6">
    <location>
        <position position="72"/>
    </location>
</feature>
<feature type="binding site" evidence="6">
    <location>
        <position position="175"/>
    </location>
    <ligand>
        <name>NAD(+)</name>
        <dbReference type="ChEBI" id="CHEBI:57540"/>
    </ligand>
</feature>
<dbReference type="Pfam" id="PF01513">
    <property type="entry name" value="NAD_kinase"/>
    <property type="match status" value="1"/>
</dbReference>
<dbReference type="GO" id="GO:0005737">
    <property type="term" value="C:cytoplasm"/>
    <property type="evidence" value="ECO:0007669"/>
    <property type="project" value="UniProtKB-SubCell"/>
</dbReference>
<dbReference type="NCBIfam" id="NF002521">
    <property type="entry name" value="PRK01911.1"/>
    <property type="match status" value="1"/>
</dbReference>
<proteinExistence type="inferred from homology"/>
<evidence type="ECO:0000313" key="7">
    <source>
        <dbReference type="EMBL" id="PVX52348.1"/>
    </source>
</evidence>
<comment type="catalytic activity">
    <reaction evidence="5 6">
        <text>NAD(+) + ATP = ADP + NADP(+) + H(+)</text>
        <dbReference type="Rhea" id="RHEA:18629"/>
        <dbReference type="ChEBI" id="CHEBI:15378"/>
        <dbReference type="ChEBI" id="CHEBI:30616"/>
        <dbReference type="ChEBI" id="CHEBI:57540"/>
        <dbReference type="ChEBI" id="CHEBI:58349"/>
        <dbReference type="ChEBI" id="CHEBI:456216"/>
        <dbReference type="EC" id="2.7.1.23"/>
    </reaction>
</comment>
<dbReference type="AlphaFoldDB" id="A0A7L4URF0"/>
<evidence type="ECO:0000256" key="3">
    <source>
        <dbReference type="ARBA" id="ARBA00022857"/>
    </source>
</evidence>
<comment type="cofactor">
    <cofactor evidence="6">
        <name>a divalent metal cation</name>
        <dbReference type="ChEBI" id="CHEBI:60240"/>
    </cofactor>
</comment>
<keyword evidence="2 6" id="KW-0418">Kinase</keyword>
<dbReference type="GO" id="GO:0003951">
    <property type="term" value="F:NAD+ kinase activity"/>
    <property type="evidence" value="ECO:0007669"/>
    <property type="project" value="UniProtKB-UniRule"/>
</dbReference>
<keyword evidence="1 6" id="KW-0808">Transferase</keyword>
<keyword evidence="6" id="KW-0963">Cytoplasm</keyword>
<name>A0A7L4URF0_BALHA</name>
<protein>
    <recommendedName>
        <fullName evidence="6">NAD kinase</fullName>
        <ecNumber evidence="6">2.7.1.23</ecNumber>
    </recommendedName>
    <alternativeName>
        <fullName evidence="6">ATP-dependent NAD kinase</fullName>
    </alternativeName>
</protein>
<dbReference type="EC" id="2.7.1.23" evidence="6"/>
<dbReference type="PANTHER" id="PTHR20275:SF0">
    <property type="entry name" value="NAD KINASE"/>
    <property type="match status" value="1"/>
</dbReference>
<evidence type="ECO:0000256" key="2">
    <source>
        <dbReference type="ARBA" id="ARBA00022777"/>
    </source>
</evidence>
<evidence type="ECO:0000256" key="5">
    <source>
        <dbReference type="ARBA" id="ARBA00047925"/>
    </source>
</evidence>
<evidence type="ECO:0000313" key="8">
    <source>
        <dbReference type="Proteomes" id="UP000251835"/>
    </source>
</evidence>
<dbReference type="GO" id="GO:0046872">
    <property type="term" value="F:metal ion binding"/>
    <property type="evidence" value="ECO:0007669"/>
    <property type="project" value="UniProtKB-UniRule"/>
</dbReference>
<dbReference type="OrthoDB" id="9774737at2"/>
<evidence type="ECO:0000256" key="1">
    <source>
        <dbReference type="ARBA" id="ARBA00022679"/>
    </source>
</evidence>
<dbReference type="PANTHER" id="PTHR20275">
    <property type="entry name" value="NAD KINASE"/>
    <property type="match status" value="1"/>
</dbReference>
<comment type="function">
    <text evidence="6">Involved in the regulation of the intracellular balance of NAD and NADP, and is a key enzyme in the biosynthesis of NADP. Catalyzes specifically the phosphorylation on 2'-hydroxyl of the adenosine moiety of NAD to yield NADP.</text>
</comment>
<gene>
    <name evidence="6" type="primary">nadK</name>
    <name evidence="7" type="ORF">C7377_0662</name>
</gene>
<feature type="binding site" evidence="6">
    <location>
        <position position="210"/>
    </location>
    <ligand>
        <name>NAD(+)</name>
        <dbReference type="ChEBI" id="CHEBI:57540"/>
    </ligand>
</feature>
<dbReference type="RefSeq" id="WP_116495886.1">
    <property type="nucleotide sequence ID" value="NZ_QENZ01000003.1"/>
</dbReference>
<keyword evidence="8" id="KW-1185">Reference proteome</keyword>
<dbReference type="InterPro" id="IPR017438">
    <property type="entry name" value="ATP-NAD_kinase_N"/>
</dbReference>
<keyword evidence="6" id="KW-0067">ATP-binding</keyword>
<keyword evidence="4 6" id="KW-0520">NAD</keyword>